<dbReference type="GO" id="GO:0005886">
    <property type="term" value="C:plasma membrane"/>
    <property type="evidence" value="ECO:0007669"/>
    <property type="project" value="TreeGrafter"/>
</dbReference>
<keyword evidence="4" id="KW-1185">Reference proteome</keyword>
<organism evidence="3 4">
    <name type="scientific">Ceraceosorus guamensis</name>
    <dbReference type="NCBI Taxonomy" id="1522189"/>
    <lineage>
        <taxon>Eukaryota</taxon>
        <taxon>Fungi</taxon>
        <taxon>Dikarya</taxon>
        <taxon>Basidiomycota</taxon>
        <taxon>Ustilaginomycotina</taxon>
        <taxon>Exobasidiomycetes</taxon>
        <taxon>Ceraceosorales</taxon>
        <taxon>Ceraceosoraceae</taxon>
        <taxon>Ceraceosorus</taxon>
    </lineage>
</organism>
<sequence length="442" mass="47497">MSSTQREYDVVVLGATGFTGSLVAEYLARHPTHPRWGIAGRSAARLDALRKKLDLPTSVGILSADTTNIASLQEVAKKTKVLANIAGPFRKTNGYEVAKACASVGTHYTDLSGESGFNASLLELGPLAASTGSILVPSSGFDSLPLDLSAYFAAQHLKKSQGVSHVDTVRTAVRVDGGFSTGTILSAVDAAEIDGGQLQFEQPDQLSPVKGTHIMPLDLALRLPQFGPNVYGSWFPLTPHNHRVINQTWGLLQVHSQAEAYGQDFAYHEASLLFPPKRVPWPLSYLLTSFLSLFFVAQIKALIWLAPVRWALRTFLPQNGGPSKKGFADVRALATGKDKQGNVKQSICKIFIQDSPGYHATARMISETALHLASTSSATTKESSIGGLRANNFKGGILTTATIGAETLRDRLTQYAAMTFDVATFEQRKADAVAVKSRGKDL</sequence>
<dbReference type="OrthoDB" id="10268090at2759"/>
<reference evidence="3 4" key="1">
    <citation type="journal article" date="2018" name="Mol. Biol. Evol.">
        <title>Broad Genomic Sampling Reveals a Smut Pathogenic Ancestry of the Fungal Clade Ustilaginomycotina.</title>
        <authorList>
            <person name="Kijpornyongpan T."/>
            <person name="Mondo S.J."/>
            <person name="Barry K."/>
            <person name="Sandor L."/>
            <person name="Lee J."/>
            <person name="Lipzen A."/>
            <person name="Pangilinan J."/>
            <person name="LaButti K."/>
            <person name="Hainaut M."/>
            <person name="Henrissat B."/>
            <person name="Grigoriev I.V."/>
            <person name="Spatafora J.W."/>
            <person name="Aime M.C."/>
        </authorList>
    </citation>
    <scope>NUCLEOTIDE SEQUENCE [LARGE SCALE GENOMIC DNA]</scope>
    <source>
        <strain evidence="3 4">MCA 4658</strain>
    </source>
</reference>
<dbReference type="Gene3D" id="3.40.50.720">
    <property type="entry name" value="NAD(P)-binding Rossmann-like Domain"/>
    <property type="match status" value="1"/>
</dbReference>
<dbReference type="SUPFAM" id="SSF51735">
    <property type="entry name" value="NAD(P)-binding Rossmann-fold domains"/>
    <property type="match status" value="1"/>
</dbReference>
<dbReference type="InterPro" id="IPR051276">
    <property type="entry name" value="Saccharopine_DH-like_oxidrdct"/>
</dbReference>
<dbReference type="GO" id="GO:0005739">
    <property type="term" value="C:mitochondrion"/>
    <property type="evidence" value="ECO:0007669"/>
    <property type="project" value="TreeGrafter"/>
</dbReference>
<evidence type="ECO:0000313" key="4">
    <source>
        <dbReference type="Proteomes" id="UP000245783"/>
    </source>
</evidence>
<dbReference type="EMBL" id="KZ819432">
    <property type="protein sequence ID" value="PWN40063.1"/>
    <property type="molecule type" value="Genomic_DNA"/>
</dbReference>
<dbReference type="PANTHER" id="PTHR12286">
    <property type="entry name" value="SACCHAROPINE DEHYDROGENASE-LIKE OXIDOREDUCTASE"/>
    <property type="match status" value="1"/>
</dbReference>
<proteinExistence type="inferred from homology"/>
<dbReference type="PANTHER" id="PTHR12286:SF5">
    <property type="entry name" value="SACCHAROPINE DEHYDROGENASE-LIKE OXIDOREDUCTASE"/>
    <property type="match status" value="1"/>
</dbReference>
<dbReference type="InterPro" id="IPR005097">
    <property type="entry name" value="Sacchrp_dh_NADP-bd"/>
</dbReference>
<evidence type="ECO:0000313" key="3">
    <source>
        <dbReference type="EMBL" id="PWN40063.1"/>
    </source>
</evidence>
<accession>A0A316VUE7</accession>
<evidence type="ECO:0000256" key="1">
    <source>
        <dbReference type="ARBA" id="ARBA00038048"/>
    </source>
</evidence>
<dbReference type="Pfam" id="PF03435">
    <property type="entry name" value="Sacchrp_dh_NADP"/>
    <property type="match status" value="1"/>
</dbReference>
<protein>
    <recommendedName>
        <fullName evidence="2">Saccharopine dehydrogenase NADP binding domain-containing protein</fullName>
    </recommendedName>
</protein>
<gene>
    <name evidence="3" type="ORF">IE81DRAFT_325946</name>
</gene>
<dbReference type="InParanoid" id="A0A316VUE7"/>
<dbReference type="AlphaFoldDB" id="A0A316VUE7"/>
<evidence type="ECO:0000259" key="2">
    <source>
        <dbReference type="Pfam" id="PF03435"/>
    </source>
</evidence>
<dbReference type="RefSeq" id="XP_025367223.1">
    <property type="nucleotide sequence ID" value="XM_025514665.1"/>
</dbReference>
<dbReference type="Proteomes" id="UP000245783">
    <property type="component" value="Unassembled WGS sequence"/>
</dbReference>
<dbReference type="InterPro" id="IPR036291">
    <property type="entry name" value="NAD(P)-bd_dom_sf"/>
</dbReference>
<name>A0A316VUE7_9BASI</name>
<feature type="domain" description="Saccharopine dehydrogenase NADP binding" evidence="2">
    <location>
        <begin position="10"/>
        <end position="113"/>
    </location>
</feature>
<dbReference type="GO" id="GO:0005811">
    <property type="term" value="C:lipid droplet"/>
    <property type="evidence" value="ECO:0007669"/>
    <property type="project" value="TreeGrafter"/>
</dbReference>
<comment type="similarity">
    <text evidence="1">Belongs to the saccharopine dehydrogenase family.</text>
</comment>
<dbReference type="GeneID" id="37036535"/>
<dbReference type="GO" id="GO:0009247">
    <property type="term" value="P:glycolipid biosynthetic process"/>
    <property type="evidence" value="ECO:0007669"/>
    <property type="project" value="TreeGrafter"/>
</dbReference>